<evidence type="ECO:0000256" key="9">
    <source>
        <dbReference type="SAM" id="MobiDB-lite"/>
    </source>
</evidence>
<keyword evidence="4" id="KW-0808">Transferase</keyword>
<accession>A0A4Y7RXW3</accession>
<feature type="transmembrane region" description="Helical" evidence="10">
    <location>
        <begin position="129"/>
        <end position="151"/>
    </location>
</feature>
<feature type="compositionally biased region" description="Low complexity" evidence="9">
    <location>
        <begin position="97"/>
        <end position="112"/>
    </location>
</feature>
<feature type="transmembrane region" description="Helical" evidence="10">
    <location>
        <begin position="447"/>
        <end position="465"/>
    </location>
</feature>
<dbReference type="GO" id="GO:0005886">
    <property type="term" value="C:plasma membrane"/>
    <property type="evidence" value="ECO:0007669"/>
    <property type="project" value="UniProtKB-SubCell"/>
</dbReference>
<evidence type="ECO:0000256" key="4">
    <source>
        <dbReference type="ARBA" id="ARBA00022679"/>
    </source>
</evidence>
<dbReference type="GO" id="GO:0016758">
    <property type="term" value="F:hexosyltransferase activity"/>
    <property type="evidence" value="ECO:0007669"/>
    <property type="project" value="InterPro"/>
</dbReference>
<dbReference type="Proteomes" id="UP000297597">
    <property type="component" value="Unassembled WGS sequence"/>
</dbReference>
<gene>
    <name evidence="11" type="ORF">Pmgp_00159</name>
</gene>
<keyword evidence="2" id="KW-1003">Cell membrane</keyword>
<proteinExistence type="inferred from homology"/>
<dbReference type="InterPro" id="IPR050297">
    <property type="entry name" value="LipidA_mod_glycosyltrf_83"/>
</dbReference>
<evidence type="ECO:0000256" key="3">
    <source>
        <dbReference type="ARBA" id="ARBA00022676"/>
    </source>
</evidence>
<evidence type="ECO:0000256" key="7">
    <source>
        <dbReference type="ARBA" id="ARBA00023136"/>
    </source>
</evidence>
<keyword evidence="5 10" id="KW-0812">Transmembrane</keyword>
<name>A0A4Y7RXW3_9FIRM</name>
<protein>
    <recommendedName>
        <fullName evidence="13">Glycosyltransferase RgtA/B/C/D-like domain-containing protein</fullName>
    </recommendedName>
</protein>
<evidence type="ECO:0000256" key="1">
    <source>
        <dbReference type="ARBA" id="ARBA00004651"/>
    </source>
</evidence>
<evidence type="ECO:0000256" key="6">
    <source>
        <dbReference type="ARBA" id="ARBA00022989"/>
    </source>
</evidence>
<keyword evidence="6 10" id="KW-1133">Transmembrane helix</keyword>
<dbReference type="InterPro" id="IPR018584">
    <property type="entry name" value="GT87"/>
</dbReference>
<comment type="subcellular location">
    <subcellularLocation>
        <location evidence="1">Cell membrane</location>
        <topology evidence="1">Multi-pass membrane protein</topology>
    </subcellularLocation>
</comment>
<feature type="transmembrane region" description="Helical" evidence="10">
    <location>
        <begin position="220"/>
        <end position="237"/>
    </location>
</feature>
<feature type="region of interest" description="Disordered" evidence="9">
    <location>
        <begin position="37"/>
        <end position="115"/>
    </location>
</feature>
<evidence type="ECO:0000256" key="10">
    <source>
        <dbReference type="SAM" id="Phobius"/>
    </source>
</evidence>
<feature type="transmembrane region" description="Helical" evidence="10">
    <location>
        <begin position="316"/>
        <end position="341"/>
    </location>
</feature>
<keyword evidence="3" id="KW-0328">Glycosyltransferase</keyword>
<feature type="transmembrane region" description="Helical" evidence="10">
    <location>
        <begin position="471"/>
        <end position="486"/>
    </location>
</feature>
<sequence>MAVFKKHAVTICLVLIILAAAALCVYAIANYHGSTAQSQNLDAPRGTLQGERNRPGELPEQAQGARRQVDNANQTPGGQAADPAQRQRNRQPDAASQPGGQLPGQDAGQQAGPAGGRGFGGINSAAAKYAPYLLGCSAGFLFVFVAAYWLLNRKKLKIEPGHVKILMLTLLVAGLLLRVAAATLMDGHNDINIFKGWASAAANNLMQFYAGSRTSDYPPLYIYILYLIGKIAALPAVSPYYTILLKLPSMAADIVTSYLIYRLAGKYLSLETSVLLAAFYVFNPAVFINSTFWGQVDSFFTMIIVTAVYLLSENRIGLSAVMFTAAVLMKPQGIIFLPVLFFELVRQKSFKNFLKAAVWALCTAVVIILPFAYSKGALWIYNLFAKTTAEYPYAAVNAFNLFGLLGKNYVRDATAQFLFSYHSWGMIFIVLTTLLAWFIYIKGNSRVFASAAGLLLITGVFNLSTRMHERYLFPAVALSILAFIYLKDKRLLVLSAGFSTTVYLNTHFVLFKTSGMNAVTYGPALVITSLLNVMLLIYLVKVLFDIAVRKI</sequence>
<dbReference type="PANTHER" id="PTHR33908:SF11">
    <property type="entry name" value="MEMBRANE PROTEIN"/>
    <property type="match status" value="1"/>
</dbReference>
<dbReference type="GO" id="GO:0009103">
    <property type="term" value="P:lipopolysaccharide biosynthetic process"/>
    <property type="evidence" value="ECO:0007669"/>
    <property type="project" value="UniProtKB-ARBA"/>
</dbReference>
<dbReference type="RefSeq" id="WP_134212057.1">
    <property type="nucleotide sequence ID" value="NZ_QFFZ01000001.1"/>
</dbReference>
<evidence type="ECO:0000256" key="8">
    <source>
        <dbReference type="ARBA" id="ARBA00024033"/>
    </source>
</evidence>
<keyword evidence="7 10" id="KW-0472">Membrane</keyword>
<feature type="transmembrane region" description="Helical" evidence="10">
    <location>
        <begin position="353"/>
        <end position="373"/>
    </location>
</feature>
<evidence type="ECO:0000256" key="2">
    <source>
        <dbReference type="ARBA" id="ARBA00022475"/>
    </source>
</evidence>
<evidence type="ECO:0000313" key="11">
    <source>
        <dbReference type="EMBL" id="TEB13751.1"/>
    </source>
</evidence>
<feature type="transmembrane region" description="Helical" evidence="10">
    <location>
        <begin position="163"/>
        <end position="185"/>
    </location>
</feature>
<comment type="caution">
    <text evidence="11">The sequence shown here is derived from an EMBL/GenBank/DDBJ whole genome shotgun (WGS) entry which is preliminary data.</text>
</comment>
<dbReference type="AlphaFoldDB" id="A0A4Y7RXW3"/>
<keyword evidence="12" id="KW-1185">Reference proteome</keyword>
<feature type="transmembrane region" description="Helical" evidence="10">
    <location>
        <begin position="523"/>
        <end position="544"/>
    </location>
</feature>
<dbReference type="GO" id="GO:0016763">
    <property type="term" value="F:pentosyltransferase activity"/>
    <property type="evidence" value="ECO:0007669"/>
    <property type="project" value="TreeGrafter"/>
</dbReference>
<reference evidence="11 12" key="1">
    <citation type="journal article" date="2018" name="Environ. Microbiol.">
        <title>Novel energy conservation strategies and behaviour of Pelotomaculum schinkii driving syntrophic propionate catabolism.</title>
        <authorList>
            <person name="Hidalgo-Ahumada C.A.P."/>
            <person name="Nobu M.K."/>
            <person name="Narihiro T."/>
            <person name="Tamaki H."/>
            <person name="Liu W.T."/>
            <person name="Kamagata Y."/>
            <person name="Stams A.J.M."/>
            <person name="Imachi H."/>
            <person name="Sousa D.Z."/>
        </authorList>
    </citation>
    <scope>NUCLEOTIDE SEQUENCE [LARGE SCALE GENOMIC DNA]</scope>
    <source>
        <strain evidence="11 12">MGP</strain>
    </source>
</reference>
<feature type="transmembrane region" description="Helical" evidence="10">
    <location>
        <begin position="421"/>
        <end position="440"/>
    </location>
</feature>
<dbReference type="EMBL" id="QFFZ01000001">
    <property type="protein sequence ID" value="TEB13751.1"/>
    <property type="molecule type" value="Genomic_DNA"/>
</dbReference>
<dbReference type="OrthoDB" id="9776737at2"/>
<dbReference type="PANTHER" id="PTHR33908">
    <property type="entry name" value="MANNOSYLTRANSFERASE YKCB-RELATED"/>
    <property type="match status" value="1"/>
</dbReference>
<evidence type="ECO:0000313" key="12">
    <source>
        <dbReference type="Proteomes" id="UP000297597"/>
    </source>
</evidence>
<comment type="similarity">
    <text evidence="8">Belongs to the glycosyltransferase 87 family.</text>
</comment>
<dbReference type="Pfam" id="PF09594">
    <property type="entry name" value="GT87"/>
    <property type="match status" value="1"/>
</dbReference>
<organism evidence="11 12">
    <name type="scientific">Pelotomaculum propionicicum</name>
    <dbReference type="NCBI Taxonomy" id="258475"/>
    <lineage>
        <taxon>Bacteria</taxon>
        <taxon>Bacillati</taxon>
        <taxon>Bacillota</taxon>
        <taxon>Clostridia</taxon>
        <taxon>Eubacteriales</taxon>
        <taxon>Desulfotomaculaceae</taxon>
        <taxon>Pelotomaculum</taxon>
    </lineage>
</organism>
<evidence type="ECO:0000256" key="5">
    <source>
        <dbReference type="ARBA" id="ARBA00022692"/>
    </source>
</evidence>
<evidence type="ECO:0008006" key="13">
    <source>
        <dbReference type="Google" id="ProtNLM"/>
    </source>
</evidence>